<dbReference type="Pfam" id="PF00106">
    <property type="entry name" value="adh_short"/>
    <property type="match status" value="1"/>
</dbReference>
<dbReference type="PANTHER" id="PTHR43618:SF4">
    <property type="entry name" value="SHORT CHAIN DEHYDROGENASE_REDUCTASE FAMILY (AFU_ORTHOLOGUE AFUA_7G04540)"/>
    <property type="match status" value="1"/>
</dbReference>
<comment type="caution">
    <text evidence="5">The sequence shown here is derived from an EMBL/GenBank/DDBJ whole genome shotgun (WGS) entry which is preliminary data.</text>
</comment>
<evidence type="ECO:0000313" key="6">
    <source>
        <dbReference type="Proteomes" id="UP000559256"/>
    </source>
</evidence>
<dbReference type="InterPro" id="IPR036291">
    <property type="entry name" value="NAD(P)-bd_dom_sf"/>
</dbReference>
<dbReference type="Gene3D" id="3.40.50.720">
    <property type="entry name" value="NAD(P)-binding Rossmann-like Domain"/>
    <property type="match status" value="1"/>
</dbReference>
<comment type="similarity">
    <text evidence="1 4">Belongs to the short-chain dehydrogenases/reductases (SDR) family.</text>
</comment>
<reference evidence="5 6" key="1">
    <citation type="journal article" date="2020" name="ISME J.">
        <title>Uncovering the hidden diversity of litter-decomposition mechanisms in mushroom-forming fungi.</title>
        <authorList>
            <person name="Floudas D."/>
            <person name="Bentzer J."/>
            <person name="Ahren D."/>
            <person name="Johansson T."/>
            <person name="Persson P."/>
            <person name="Tunlid A."/>
        </authorList>
    </citation>
    <scope>NUCLEOTIDE SEQUENCE [LARGE SCALE GENOMIC DNA]</scope>
    <source>
        <strain evidence="5 6">CBS 291.85</strain>
    </source>
</reference>
<protein>
    <submittedName>
        <fullName evidence="5">Uncharacterized protein</fullName>
    </submittedName>
</protein>
<dbReference type="PRINTS" id="PR00081">
    <property type="entry name" value="GDHRDH"/>
</dbReference>
<proteinExistence type="inferred from homology"/>
<sequence length="286" mass="30278">MSALNLQGKTALVTGGGTGIGLMIAKELSSNGAKVYITGRRLQVLEKIASETALIPLRMDVSEKESIAKAVKTIDQAEGKLDILVNNAGVPSSIFEFFQGKDAPKDVKVGDSAFAQDSFEQWAEVFKTNTAAPYFVTMGFLSLLERGARIREGQTSSVINISSVNGSTKVMIQGTVAYPVSKAGVNHLTEILATQFALQNIPVRVNAISPGFFPSEIIDNLLGLTPEQFDQWLSQPAKGALNAAPMLRAGRQVEIGTTVVFLSSAAGEFVNGANLTLDGGFGLVNP</sequence>
<dbReference type="PROSITE" id="PS00061">
    <property type="entry name" value="ADH_SHORT"/>
    <property type="match status" value="1"/>
</dbReference>
<dbReference type="SUPFAM" id="SSF51735">
    <property type="entry name" value="NAD(P)-binding Rossmann-fold domains"/>
    <property type="match status" value="1"/>
</dbReference>
<dbReference type="PANTHER" id="PTHR43618">
    <property type="entry name" value="7-ALPHA-HYDROXYSTEROID DEHYDROGENASE"/>
    <property type="match status" value="1"/>
</dbReference>
<keyword evidence="2" id="KW-0521">NADP</keyword>
<dbReference type="InterPro" id="IPR002347">
    <property type="entry name" value="SDR_fam"/>
</dbReference>
<dbReference type="FunFam" id="3.40.50.720:FF:000084">
    <property type="entry name" value="Short-chain dehydrogenase reductase"/>
    <property type="match status" value="1"/>
</dbReference>
<evidence type="ECO:0000256" key="4">
    <source>
        <dbReference type="RuleBase" id="RU000363"/>
    </source>
</evidence>
<dbReference type="GO" id="GO:0016491">
    <property type="term" value="F:oxidoreductase activity"/>
    <property type="evidence" value="ECO:0007669"/>
    <property type="project" value="UniProtKB-KW"/>
</dbReference>
<dbReference type="AlphaFoldDB" id="A0A8H5GSV0"/>
<name>A0A8H5GSV0_9AGAR</name>
<dbReference type="OrthoDB" id="3819888at2759"/>
<evidence type="ECO:0000256" key="1">
    <source>
        <dbReference type="ARBA" id="ARBA00006484"/>
    </source>
</evidence>
<dbReference type="InterPro" id="IPR052178">
    <property type="entry name" value="Sec_Metab_Biosynth_SDR"/>
</dbReference>
<evidence type="ECO:0000313" key="5">
    <source>
        <dbReference type="EMBL" id="KAF5370367.1"/>
    </source>
</evidence>
<dbReference type="InterPro" id="IPR020904">
    <property type="entry name" value="Sc_DH/Rdtase_CS"/>
</dbReference>
<gene>
    <name evidence="5" type="ORF">D9758_006883</name>
</gene>
<organism evidence="5 6">
    <name type="scientific">Tetrapyrgos nigripes</name>
    <dbReference type="NCBI Taxonomy" id="182062"/>
    <lineage>
        <taxon>Eukaryota</taxon>
        <taxon>Fungi</taxon>
        <taxon>Dikarya</taxon>
        <taxon>Basidiomycota</taxon>
        <taxon>Agaricomycotina</taxon>
        <taxon>Agaricomycetes</taxon>
        <taxon>Agaricomycetidae</taxon>
        <taxon>Agaricales</taxon>
        <taxon>Marasmiineae</taxon>
        <taxon>Marasmiaceae</taxon>
        <taxon>Tetrapyrgos</taxon>
    </lineage>
</organism>
<dbReference type="EMBL" id="JAACJM010000011">
    <property type="protein sequence ID" value="KAF5370367.1"/>
    <property type="molecule type" value="Genomic_DNA"/>
</dbReference>
<accession>A0A8H5GSV0</accession>
<dbReference type="Proteomes" id="UP000559256">
    <property type="component" value="Unassembled WGS sequence"/>
</dbReference>
<dbReference type="CDD" id="cd05233">
    <property type="entry name" value="SDR_c"/>
    <property type="match status" value="1"/>
</dbReference>
<keyword evidence="3" id="KW-0560">Oxidoreductase</keyword>
<evidence type="ECO:0000256" key="3">
    <source>
        <dbReference type="ARBA" id="ARBA00023002"/>
    </source>
</evidence>
<evidence type="ECO:0000256" key="2">
    <source>
        <dbReference type="ARBA" id="ARBA00022857"/>
    </source>
</evidence>
<dbReference type="PRINTS" id="PR00080">
    <property type="entry name" value="SDRFAMILY"/>
</dbReference>
<keyword evidence="6" id="KW-1185">Reference proteome</keyword>